<dbReference type="EMBL" id="CP059666">
    <property type="protein sequence ID" value="QRW22998.1"/>
    <property type="molecule type" value="Genomic_DNA"/>
</dbReference>
<accession>A0A8H8P1V0</accession>
<organism evidence="1 2">
    <name type="scientific">Rhizoctonia solani</name>
    <dbReference type="NCBI Taxonomy" id="456999"/>
    <lineage>
        <taxon>Eukaryota</taxon>
        <taxon>Fungi</taxon>
        <taxon>Dikarya</taxon>
        <taxon>Basidiomycota</taxon>
        <taxon>Agaricomycotina</taxon>
        <taxon>Agaricomycetes</taxon>
        <taxon>Cantharellales</taxon>
        <taxon>Ceratobasidiaceae</taxon>
        <taxon>Rhizoctonia</taxon>
    </lineage>
</organism>
<dbReference type="AlphaFoldDB" id="A0A8H8P1V0"/>
<proteinExistence type="predicted"/>
<dbReference type="KEGG" id="rsx:RhiXN_08034"/>
<evidence type="ECO:0000313" key="1">
    <source>
        <dbReference type="EMBL" id="QRW22998.1"/>
    </source>
</evidence>
<dbReference type="Proteomes" id="UP000650533">
    <property type="component" value="Chromosome 9"/>
</dbReference>
<name>A0A8H8P1V0_9AGAM</name>
<protein>
    <submittedName>
        <fullName evidence="1">Uncharacterized protein</fullName>
    </submittedName>
</protein>
<sequence>MLQKSFSYYRAQTLSVNQTLDDCISQFIPIARSITECTKRIRSRSTTFRCPTRLTEPAKHNLGSQRKQDANAWAAIYMKGNLVGHLTTTYPAFSAHFSHLHLFSMLEEGIYLIHCVEGNRGLVVPPGAPIMSPVECTSHAQASDIHVRRVGNAYVLRPVQAPPVPGGIVLGAHDNADPEMVVLAPSGVEFMYTEWAIEHNGEDSDGNKKYEIHTTSGPGNQYWTSTGEGTPIVLRGSEGKESQQWVLKKIQ</sequence>
<dbReference type="GeneID" id="67030313"/>
<reference evidence="1" key="1">
    <citation type="submission" date="2020-05" db="EMBL/GenBank/DDBJ databases">
        <title>Evolutionary and genomic comparisons of hybrid uninucleate and nonhybrid Rhizoctonia fungi.</title>
        <authorList>
            <person name="Li C."/>
            <person name="Chen X."/>
        </authorList>
    </citation>
    <scope>NUCLEOTIDE SEQUENCE</scope>
    <source>
        <strain evidence="1">AG-1 IA</strain>
    </source>
</reference>
<evidence type="ECO:0000313" key="2">
    <source>
        <dbReference type="Proteomes" id="UP000650533"/>
    </source>
</evidence>
<dbReference type="RefSeq" id="XP_043183235.1">
    <property type="nucleotide sequence ID" value="XM_043327850.1"/>
</dbReference>
<gene>
    <name evidence="1" type="ORF">RhiXN_08034</name>
</gene>